<comment type="cofactor">
    <cofactor evidence="1">
        <name>FAD</name>
        <dbReference type="ChEBI" id="CHEBI:57692"/>
    </cofactor>
</comment>
<dbReference type="GO" id="GO:0005886">
    <property type="term" value="C:plasma membrane"/>
    <property type="evidence" value="ECO:0007669"/>
    <property type="project" value="TreeGrafter"/>
</dbReference>
<evidence type="ECO:0000256" key="1">
    <source>
        <dbReference type="ARBA" id="ARBA00001974"/>
    </source>
</evidence>
<evidence type="ECO:0000259" key="5">
    <source>
        <dbReference type="Pfam" id="PF00890"/>
    </source>
</evidence>
<dbReference type="GO" id="GO:0000104">
    <property type="term" value="F:succinate dehydrogenase activity"/>
    <property type="evidence" value="ECO:0007669"/>
    <property type="project" value="TreeGrafter"/>
</dbReference>
<evidence type="ECO:0000256" key="2">
    <source>
        <dbReference type="ARBA" id="ARBA00022630"/>
    </source>
</evidence>
<keyword evidence="2" id="KW-0285">Flavoprotein</keyword>
<dbReference type="PANTHER" id="PTHR11632">
    <property type="entry name" value="SUCCINATE DEHYDROGENASE 2 FLAVOPROTEIN SUBUNIT"/>
    <property type="match status" value="1"/>
</dbReference>
<dbReference type="GO" id="GO:0009061">
    <property type="term" value="P:anaerobic respiration"/>
    <property type="evidence" value="ECO:0007669"/>
    <property type="project" value="TreeGrafter"/>
</dbReference>
<name>A0A377E6Q9_ECOLX</name>
<dbReference type="SUPFAM" id="SSF56425">
    <property type="entry name" value="Succinate dehydrogenase/fumarate reductase flavoprotein, catalytic domain"/>
    <property type="match status" value="1"/>
</dbReference>
<feature type="domain" description="FAD-dependent oxidoreductase 2 FAD-binding" evidence="5">
    <location>
        <begin position="10"/>
        <end position="90"/>
    </location>
</feature>
<dbReference type="AlphaFoldDB" id="A0A377E6Q9"/>
<gene>
    <name evidence="6" type="primary">sdhA_2</name>
    <name evidence="6" type="ORF">NCTC10429_05885</name>
</gene>
<protein>
    <submittedName>
        <fullName evidence="6">Succinate dehydrogenase flavoprotein subunit</fullName>
    </submittedName>
</protein>
<feature type="active site" description="Proton acceptor" evidence="4">
    <location>
        <position position="48"/>
    </location>
</feature>
<reference evidence="6 7" key="1">
    <citation type="submission" date="2018-06" db="EMBL/GenBank/DDBJ databases">
        <authorList>
            <consortium name="Pathogen Informatics"/>
            <person name="Doyle S."/>
        </authorList>
    </citation>
    <scope>NUCLEOTIDE SEQUENCE [LARGE SCALE GENOMIC DNA]</scope>
    <source>
        <strain evidence="6 7">NCTC10429</strain>
    </source>
</reference>
<dbReference type="Pfam" id="PF00890">
    <property type="entry name" value="FAD_binding_2"/>
    <property type="match status" value="1"/>
</dbReference>
<evidence type="ECO:0000256" key="4">
    <source>
        <dbReference type="PIRSR" id="PIRSR630664-50"/>
    </source>
</evidence>
<dbReference type="EMBL" id="UGEX01000003">
    <property type="protein sequence ID" value="STM59247.1"/>
    <property type="molecule type" value="Genomic_DNA"/>
</dbReference>
<dbReference type="InterPro" id="IPR027477">
    <property type="entry name" value="Succ_DH/fumarate_Rdtase_cat_sf"/>
</dbReference>
<proteinExistence type="predicted"/>
<dbReference type="InterPro" id="IPR003953">
    <property type="entry name" value="FAD-dep_OxRdtase_2_FAD-bd"/>
</dbReference>
<dbReference type="PANTHER" id="PTHR11632:SF51">
    <property type="entry name" value="SUCCINATE DEHYDROGENASE [UBIQUINONE] FLAVOPROTEIN SUBUNIT, MITOCHONDRIAL"/>
    <property type="match status" value="1"/>
</dbReference>
<dbReference type="GO" id="GO:0050660">
    <property type="term" value="F:flavin adenine dinucleotide binding"/>
    <property type="evidence" value="ECO:0007669"/>
    <property type="project" value="TreeGrafter"/>
</dbReference>
<evidence type="ECO:0000256" key="3">
    <source>
        <dbReference type="ARBA" id="ARBA00023002"/>
    </source>
</evidence>
<accession>A0A377E6Q9</accession>
<dbReference type="Proteomes" id="UP000254088">
    <property type="component" value="Unassembled WGS sequence"/>
</dbReference>
<evidence type="ECO:0000313" key="7">
    <source>
        <dbReference type="Proteomes" id="UP000254088"/>
    </source>
</evidence>
<evidence type="ECO:0000313" key="6">
    <source>
        <dbReference type="EMBL" id="STM59247.1"/>
    </source>
</evidence>
<dbReference type="GO" id="GO:0009055">
    <property type="term" value="F:electron transfer activity"/>
    <property type="evidence" value="ECO:0007669"/>
    <property type="project" value="TreeGrafter"/>
</dbReference>
<dbReference type="Gene3D" id="3.90.700.10">
    <property type="entry name" value="Succinate dehydrogenase/fumarate reductase flavoprotein, catalytic domain"/>
    <property type="match status" value="1"/>
</dbReference>
<dbReference type="FunFam" id="3.90.700.10:FF:000001">
    <property type="entry name" value="Mitochondrial succinate dehydrogenase flavoprotein subunit"/>
    <property type="match status" value="1"/>
</dbReference>
<sequence length="104" mass="11587">MAIPPDRHCRAGVLVTEGCRGEGGYLLNKHGERFMERYAPNAKDLAGRDVVARSIMIEIREGRGCDGPWGPHVKLKLDHLGKEVLESRLPVSWSFPVPSLTLIR</sequence>
<organism evidence="6 7">
    <name type="scientific">Escherichia coli</name>
    <dbReference type="NCBI Taxonomy" id="562"/>
    <lineage>
        <taxon>Bacteria</taxon>
        <taxon>Pseudomonadati</taxon>
        <taxon>Pseudomonadota</taxon>
        <taxon>Gammaproteobacteria</taxon>
        <taxon>Enterobacterales</taxon>
        <taxon>Enterobacteriaceae</taxon>
        <taxon>Escherichia</taxon>
    </lineage>
</organism>
<dbReference type="InterPro" id="IPR030664">
    <property type="entry name" value="SdhA/FrdA/AprA"/>
</dbReference>
<keyword evidence="3" id="KW-0560">Oxidoreductase</keyword>